<feature type="domain" description="PTS EIIA type-2" evidence="12">
    <location>
        <begin position="3"/>
        <end position="149"/>
    </location>
</feature>
<evidence type="ECO:0000259" key="13">
    <source>
        <dbReference type="PROSITE" id="PS51099"/>
    </source>
</evidence>
<feature type="transmembrane region" description="Helical" evidence="11">
    <location>
        <begin position="487"/>
        <end position="508"/>
    </location>
</feature>
<dbReference type="Pfam" id="PF02302">
    <property type="entry name" value="PTS_IIB"/>
    <property type="match status" value="1"/>
</dbReference>
<dbReference type="Pfam" id="PF00359">
    <property type="entry name" value="PTS_EIIA_2"/>
    <property type="match status" value="1"/>
</dbReference>
<dbReference type="InterPro" id="IPR003501">
    <property type="entry name" value="PTS_EIIB_2/3"/>
</dbReference>
<sequence length="614" mass="65883">MKETIERKNIIITKNIQNKEQLFHYLAEYMVSQKEIDAKHQEAFEQALWSREQLSVTGVGNDVAIPHVQKEFITRPIVIFLKSETPIAYESIEGDSVRLIFMIAVPEHASAKHLNFLAELSRKLMDDDFRKHLLEASDVDALYHIISEWKEKGITKMESKGKLLAVTACPTGIAHTYMAAENIEKAAKAMHYEIKVETNGSSGAENVLTQKEIQEADAILIAADTKVAMTRFHGKRVYQTTVSQGIKEPEAMIAQALKAPLFEAEKEEAVNIQGGAHGIYTHLMSGVSNMIPLVVGGGILIAISFLWGINSASADSEQFNQLAAWIKQVGDAAFGLMLPILAGYISYSIADRPGLAPGLVGGMLAYNGGSGFLGALVSGFLAGYVVLGLKKLLKPLPKSLDGIKPVLLYPLISVFVVGMLIVVCLNPVMSEVNVLITNFLNGLGGTNKILLGLVLGMMMAADLGGPINKAAYAFSIAMLEAGNTEIMGAVMTSGMVPAVGVALAATIFKKKFNAEQRDAAKANYIMGLSFICEGAIPYAAADPKVIIPSIITGAGITGALSMLFNVGVPAPHGGIFVTPVVSNVFMFFLAILIGTVVTAAMIGFLKKDLPENQR</sequence>
<dbReference type="GO" id="GO:0090563">
    <property type="term" value="F:protein-phosphocysteine-sugar phosphotransferase activity"/>
    <property type="evidence" value="ECO:0007669"/>
    <property type="project" value="TreeGrafter"/>
</dbReference>
<dbReference type="Proteomes" id="UP000604383">
    <property type="component" value="Unassembled WGS sequence"/>
</dbReference>
<dbReference type="GO" id="GO:0009401">
    <property type="term" value="P:phosphoenolpyruvate-dependent sugar phosphotransferase system"/>
    <property type="evidence" value="ECO:0007669"/>
    <property type="project" value="UniProtKB-KW"/>
</dbReference>
<dbReference type="GO" id="GO:0005351">
    <property type="term" value="F:carbohydrate:proton symporter activity"/>
    <property type="evidence" value="ECO:0007669"/>
    <property type="project" value="InterPro"/>
</dbReference>
<evidence type="ECO:0000256" key="8">
    <source>
        <dbReference type="ARBA" id="ARBA00022692"/>
    </source>
</evidence>
<feature type="domain" description="PTS EIIB type-2" evidence="13">
    <location>
        <begin position="163"/>
        <end position="258"/>
    </location>
</feature>
<dbReference type="SUPFAM" id="SSF55804">
    <property type="entry name" value="Phoshotransferase/anion transport protein"/>
    <property type="match status" value="1"/>
</dbReference>
<evidence type="ECO:0000256" key="7">
    <source>
        <dbReference type="ARBA" id="ARBA00022683"/>
    </source>
</evidence>
<dbReference type="InterPro" id="IPR013014">
    <property type="entry name" value="PTS_EIIC_2"/>
</dbReference>
<organism evidence="15 16">
    <name type="scientific">Clostridium innocuum</name>
    <dbReference type="NCBI Taxonomy" id="1522"/>
    <lineage>
        <taxon>Bacteria</taxon>
        <taxon>Bacillati</taxon>
        <taxon>Bacillota</taxon>
        <taxon>Clostridia</taxon>
        <taxon>Eubacteriales</taxon>
        <taxon>Clostridiaceae</taxon>
        <taxon>Clostridium</taxon>
    </lineage>
</organism>
<dbReference type="NCBIfam" id="TIGR00848">
    <property type="entry name" value="fruA"/>
    <property type="match status" value="1"/>
</dbReference>
<keyword evidence="4" id="KW-0597">Phosphoprotein</keyword>
<proteinExistence type="predicted"/>
<evidence type="ECO:0000256" key="5">
    <source>
        <dbReference type="ARBA" id="ARBA00022597"/>
    </source>
</evidence>
<protein>
    <submittedName>
        <fullName evidence="15">PTS transporter subunit EIIA</fullName>
    </submittedName>
</protein>
<evidence type="ECO:0000256" key="3">
    <source>
        <dbReference type="ARBA" id="ARBA00022475"/>
    </source>
</evidence>
<evidence type="ECO:0000256" key="10">
    <source>
        <dbReference type="ARBA" id="ARBA00023136"/>
    </source>
</evidence>
<dbReference type="InterPro" id="IPR050864">
    <property type="entry name" value="Bacterial_PTS_Sugar_Transport"/>
</dbReference>
<evidence type="ECO:0000259" key="12">
    <source>
        <dbReference type="PROSITE" id="PS51094"/>
    </source>
</evidence>
<dbReference type="NCBIfam" id="TIGR01427">
    <property type="entry name" value="PTS_IIC_fructo"/>
    <property type="match status" value="1"/>
</dbReference>
<dbReference type="InterPro" id="IPR016152">
    <property type="entry name" value="PTrfase/Anion_transptr"/>
</dbReference>
<dbReference type="PROSITE" id="PS51094">
    <property type="entry name" value="PTS_EIIA_TYPE_2"/>
    <property type="match status" value="1"/>
</dbReference>
<feature type="transmembrane region" description="Helical" evidence="11">
    <location>
        <begin position="290"/>
        <end position="309"/>
    </location>
</feature>
<dbReference type="InterPro" id="IPR006327">
    <property type="entry name" value="PTS_IIC_fruc"/>
</dbReference>
<gene>
    <name evidence="15" type="ORF">GT664_19810</name>
</gene>
<dbReference type="InterPro" id="IPR003352">
    <property type="entry name" value="PTS_EIIC"/>
</dbReference>
<feature type="transmembrane region" description="Helical" evidence="11">
    <location>
        <begin position="545"/>
        <end position="564"/>
    </location>
</feature>
<dbReference type="CDD" id="cd00211">
    <property type="entry name" value="PTS_IIA_fru"/>
    <property type="match status" value="1"/>
</dbReference>
<dbReference type="Gene3D" id="3.40.930.10">
    <property type="entry name" value="Mannitol-specific EII, Chain A"/>
    <property type="match status" value="1"/>
</dbReference>
<feature type="transmembrane region" description="Helical" evidence="11">
    <location>
        <begin position="449"/>
        <end position="467"/>
    </location>
</feature>
<dbReference type="Pfam" id="PF02378">
    <property type="entry name" value="PTS_EIIC"/>
    <property type="match status" value="1"/>
</dbReference>
<evidence type="ECO:0000256" key="1">
    <source>
        <dbReference type="ARBA" id="ARBA00004429"/>
    </source>
</evidence>
<keyword evidence="6" id="KW-0808">Transferase</keyword>
<name>A0AB36BB02_CLOIN</name>
<reference evidence="15" key="1">
    <citation type="journal article" date="2019" name="Nat. Med.">
        <title>A library of human gut bacterial isolates paired with longitudinal multiomics data enables mechanistic microbiome research.</title>
        <authorList>
            <person name="Poyet M."/>
            <person name="Groussin M."/>
            <person name="Gibbons S.M."/>
            <person name="Avila-Pacheco J."/>
            <person name="Jiang X."/>
            <person name="Kearney S.M."/>
            <person name="Perrotta A.R."/>
            <person name="Berdy B."/>
            <person name="Zhao S."/>
            <person name="Lieberman T.D."/>
            <person name="Swanson P.K."/>
            <person name="Smith M."/>
            <person name="Roesemann S."/>
            <person name="Alexander J.E."/>
            <person name="Rich S.A."/>
            <person name="Livny J."/>
            <person name="Vlamakis H."/>
            <person name="Clish C."/>
            <person name="Bullock K."/>
            <person name="Deik A."/>
            <person name="Scott J."/>
            <person name="Pierce K.A."/>
            <person name="Xavier R.J."/>
            <person name="Alm E.J."/>
        </authorList>
    </citation>
    <scope>NUCLEOTIDE SEQUENCE</scope>
    <source>
        <strain evidence="15">BIOML-A12</strain>
    </source>
</reference>
<dbReference type="PANTHER" id="PTHR30505:SF28">
    <property type="entry name" value="PTS SYSTEM 2-O-ALPHA-MANNOSYL-D-GLYCERATE-SPECIFIC EIIABC COMPONENT"/>
    <property type="match status" value="1"/>
</dbReference>
<feature type="transmembrane region" description="Helical" evidence="11">
    <location>
        <begin position="359"/>
        <end position="387"/>
    </location>
</feature>
<keyword evidence="7" id="KW-0598">Phosphotransferase system</keyword>
<dbReference type="CDD" id="cd05569">
    <property type="entry name" value="PTS_IIB_fructose"/>
    <property type="match status" value="1"/>
</dbReference>
<evidence type="ECO:0000256" key="2">
    <source>
        <dbReference type="ARBA" id="ARBA00022448"/>
    </source>
</evidence>
<feature type="domain" description="PTS EIIC type-2" evidence="14">
    <location>
        <begin position="279"/>
        <end position="614"/>
    </location>
</feature>
<dbReference type="PANTHER" id="PTHR30505">
    <property type="entry name" value="FRUCTOSE-LIKE PERMEASE"/>
    <property type="match status" value="1"/>
</dbReference>
<dbReference type="InterPro" id="IPR002178">
    <property type="entry name" value="PTS_EIIA_type-2_dom"/>
</dbReference>
<comment type="subcellular location">
    <subcellularLocation>
        <location evidence="1">Cell inner membrane</location>
        <topology evidence="1">Multi-pass membrane protein</topology>
    </subcellularLocation>
</comment>
<dbReference type="InterPro" id="IPR036095">
    <property type="entry name" value="PTS_EIIB-like_sf"/>
</dbReference>
<dbReference type="InterPro" id="IPR003353">
    <property type="entry name" value="PTS_IIB_fruc"/>
</dbReference>
<dbReference type="GO" id="GO:0022877">
    <property type="term" value="F:protein-N(PI)-phosphohistidine-fructose phosphotransferase system transporter activity"/>
    <property type="evidence" value="ECO:0007669"/>
    <property type="project" value="InterPro"/>
</dbReference>
<evidence type="ECO:0000256" key="9">
    <source>
        <dbReference type="ARBA" id="ARBA00022989"/>
    </source>
</evidence>
<dbReference type="AlphaFoldDB" id="A0AB36BB02"/>
<dbReference type="FunFam" id="3.40.50.2300:FF:000014">
    <property type="entry name" value="PTS system fructose-like transporter subunit IIB"/>
    <property type="match status" value="1"/>
</dbReference>
<comment type="caution">
    <text evidence="15">The sequence shown here is derived from an EMBL/GenBank/DDBJ whole genome shotgun (WGS) entry which is preliminary data.</text>
</comment>
<keyword evidence="10 11" id="KW-0472">Membrane</keyword>
<keyword evidence="5" id="KW-0762">Sugar transport</keyword>
<keyword evidence="2" id="KW-0813">Transport</keyword>
<feature type="transmembrane region" description="Helical" evidence="11">
    <location>
        <begin position="584"/>
        <end position="605"/>
    </location>
</feature>
<dbReference type="PROSITE" id="PS51104">
    <property type="entry name" value="PTS_EIIC_TYPE_2"/>
    <property type="match status" value="1"/>
</dbReference>
<feature type="transmembrane region" description="Helical" evidence="11">
    <location>
        <begin position="329"/>
        <end position="347"/>
    </location>
</feature>
<keyword evidence="3" id="KW-1003">Cell membrane</keyword>
<keyword evidence="9 11" id="KW-1133">Transmembrane helix</keyword>
<dbReference type="InterPro" id="IPR013011">
    <property type="entry name" value="PTS_EIIB_2"/>
</dbReference>
<evidence type="ECO:0000259" key="14">
    <source>
        <dbReference type="PROSITE" id="PS51104"/>
    </source>
</evidence>
<dbReference type="NCBIfam" id="TIGR00829">
    <property type="entry name" value="FRU"/>
    <property type="match status" value="1"/>
</dbReference>
<dbReference type="GO" id="GO:0005886">
    <property type="term" value="C:plasma membrane"/>
    <property type="evidence" value="ECO:0007669"/>
    <property type="project" value="UniProtKB-SubCell"/>
</dbReference>
<keyword evidence="8 11" id="KW-0812">Transmembrane</keyword>
<dbReference type="SUPFAM" id="SSF52794">
    <property type="entry name" value="PTS system IIB component-like"/>
    <property type="match status" value="1"/>
</dbReference>
<feature type="transmembrane region" description="Helical" evidence="11">
    <location>
        <begin position="407"/>
        <end position="428"/>
    </location>
</feature>
<dbReference type="RefSeq" id="WP_008818434.1">
    <property type="nucleotide sequence ID" value="NZ_AP025565.1"/>
</dbReference>
<evidence type="ECO:0000256" key="11">
    <source>
        <dbReference type="SAM" id="Phobius"/>
    </source>
</evidence>
<accession>A0AB36BB02</accession>
<dbReference type="Gene3D" id="3.40.50.2300">
    <property type="match status" value="1"/>
</dbReference>
<dbReference type="PROSITE" id="PS51099">
    <property type="entry name" value="PTS_EIIB_TYPE_2"/>
    <property type="match status" value="1"/>
</dbReference>
<dbReference type="InterPro" id="IPR004715">
    <property type="entry name" value="PTS_IIA_fruc"/>
</dbReference>
<evidence type="ECO:0000256" key="4">
    <source>
        <dbReference type="ARBA" id="ARBA00022553"/>
    </source>
</evidence>
<evidence type="ECO:0000313" key="15">
    <source>
        <dbReference type="EMBL" id="MZH57941.1"/>
    </source>
</evidence>
<dbReference type="EMBL" id="WWTN01000048">
    <property type="protein sequence ID" value="MZH57941.1"/>
    <property type="molecule type" value="Genomic_DNA"/>
</dbReference>
<evidence type="ECO:0000313" key="16">
    <source>
        <dbReference type="Proteomes" id="UP000604383"/>
    </source>
</evidence>
<evidence type="ECO:0000256" key="6">
    <source>
        <dbReference type="ARBA" id="ARBA00022679"/>
    </source>
</evidence>